<keyword evidence="4" id="KW-0411">Iron-sulfur</keyword>
<keyword evidence="4" id="KW-0963">Cytoplasm</keyword>
<dbReference type="Pfam" id="PF01507">
    <property type="entry name" value="PAPS_reduct"/>
    <property type="match status" value="1"/>
</dbReference>
<feature type="domain" description="Phosphoadenosine phosphosulphate reductase" evidence="6">
    <location>
        <begin position="38"/>
        <end position="206"/>
    </location>
</feature>
<feature type="active site" description="Nucleophile; cysteine thiosulfonate intermediate" evidence="4">
    <location>
        <position position="226"/>
    </location>
</feature>
<dbReference type="EC" id="1.8.4.10" evidence="4"/>
<evidence type="ECO:0000256" key="3">
    <source>
        <dbReference type="ARBA" id="ARBA00024327"/>
    </source>
</evidence>
<feature type="compositionally biased region" description="Low complexity" evidence="5">
    <location>
        <begin position="250"/>
        <end position="261"/>
    </location>
</feature>
<dbReference type="GO" id="GO:0004604">
    <property type="term" value="F:phosphoadenylyl-sulfate reductase (thioredoxin) activity"/>
    <property type="evidence" value="ECO:0007669"/>
    <property type="project" value="UniProtKB-UniRule"/>
</dbReference>
<comment type="subcellular location">
    <subcellularLocation>
        <location evidence="4">Cytoplasm</location>
    </subcellularLocation>
</comment>
<keyword evidence="8" id="KW-1185">Reference proteome</keyword>
<feature type="binding site" evidence="4">
    <location>
        <position position="120"/>
    </location>
    <ligand>
        <name>[4Fe-4S] cluster</name>
        <dbReference type="ChEBI" id="CHEBI:49883"/>
    </ligand>
</feature>
<evidence type="ECO:0000256" key="5">
    <source>
        <dbReference type="SAM" id="MobiDB-lite"/>
    </source>
</evidence>
<comment type="catalytic activity">
    <reaction evidence="4">
        <text>[thioredoxin]-disulfide + sulfite + AMP + 2 H(+) = adenosine 5'-phosphosulfate + [thioredoxin]-dithiol</text>
        <dbReference type="Rhea" id="RHEA:21976"/>
        <dbReference type="Rhea" id="RHEA-COMP:10698"/>
        <dbReference type="Rhea" id="RHEA-COMP:10700"/>
        <dbReference type="ChEBI" id="CHEBI:15378"/>
        <dbReference type="ChEBI" id="CHEBI:17359"/>
        <dbReference type="ChEBI" id="CHEBI:29950"/>
        <dbReference type="ChEBI" id="CHEBI:50058"/>
        <dbReference type="ChEBI" id="CHEBI:58243"/>
        <dbReference type="ChEBI" id="CHEBI:456215"/>
        <dbReference type="EC" id="1.8.4.10"/>
    </reaction>
</comment>
<dbReference type="GO" id="GO:0046872">
    <property type="term" value="F:metal ion binding"/>
    <property type="evidence" value="ECO:0007669"/>
    <property type="project" value="UniProtKB-KW"/>
</dbReference>
<dbReference type="GO" id="GO:0019379">
    <property type="term" value="P:sulfate assimilation, phosphoadenylyl sulfate reduction by phosphoadenylyl-sulfate reductase (thioredoxin)"/>
    <property type="evidence" value="ECO:0007669"/>
    <property type="project" value="UniProtKB-UniRule"/>
</dbReference>
<protein>
    <recommendedName>
        <fullName evidence="4">Adenosine 5'-phosphosulfate reductase</fullName>
        <shortName evidence="4">APS reductase</shortName>
        <ecNumber evidence="4">1.8.4.10</ecNumber>
    </recommendedName>
    <alternativeName>
        <fullName evidence="4">5'-adenylylsulfate reductase</fullName>
    </alternativeName>
    <alternativeName>
        <fullName evidence="4">Thioredoxin-dependent 5'-adenylylsulfate reductase</fullName>
    </alternativeName>
</protein>
<comment type="function">
    <text evidence="4">Catalyzes the formation of sulfite from adenosine 5'-phosphosulfate (APS) using thioredoxin as an electron donor.</text>
</comment>
<evidence type="ECO:0000313" key="8">
    <source>
        <dbReference type="Proteomes" id="UP000325255"/>
    </source>
</evidence>
<evidence type="ECO:0000259" key="6">
    <source>
        <dbReference type="Pfam" id="PF01507"/>
    </source>
</evidence>
<dbReference type="GO" id="GO:0005737">
    <property type="term" value="C:cytoplasm"/>
    <property type="evidence" value="ECO:0007669"/>
    <property type="project" value="UniProtKB-SubCell"/>
</dbReference>
<gene>
    <name evidence="4" type="primary">cysH</name>
    <name evidence="7" type="ORF">F1189_17560</name>
</gene>
<feature type="binding site" evidence="4">
    <location>
        <position position="119"/>
    </location>
    <ligand>
        <name>[4Fe-4S] cluster</name>
        <dbReference type="ChEBI" id="CHEBI:49883"/>
    </ligand>
</feature>
<organism evidence="7 8">
    <name type="scientific">Rhodovastum atsumiense</name>
    <dbReference type="NCBI Taxonomy" id="504468"/>
    <lineage>
        <taxon>Bacteria</taxon>
        <taxon>Pseudomonadati</taxon>
        <taxon>Pseudomonadota</taxon>
        <taxon>Alphaproteobacteria</taxon>
        <taxon>Acetobacterales</taxon>
        <taxon>Acetobacteraceae</taxon>
        <taxon>Rhodovastum</taxon>
    </lineage>
</organism>
<dbReference type="GO" id="GO:0043866">
    <property type="term" value="F:adenylyl-sulfate reductase (thioredoxin) activity"/>
    <property type="evidence" value="ECO:0007669"/>
    <property type="project" value="UniProtKB-EC"/>
</dbReference>
<feature type="compositionally biased region" description="Pro residues" evidence="5">
    <location>
        <begin position="239"/>
        <end position="249"/>
    </location>
</feature>
<evidence type="ECO:0000313" key="7">
    <source>
        <dbReference type="EMBL" id="KAA5610733.1"/>
    </source>
</evidence>
<accession>A0A5M6IR16</accession>
<reference evidence="7 8" key="1">
    <citation type="submission" date="2019-09" db="EMBL/GenBank/DDBJ databases">
        <title>Genome sequence of Rhodovastum atsumiense, a diverse member of the Acetobacteraceae family of non-sulfur purple photosynthetic bacteria.</title>
        <authorList>
            <person name="Meyer T."/>
            <person name="Kyndt J."/>
        </authorList>
    </citation>
    <scope>NUCLEOTIDE SEQUENCE [LARGE SCALE GENOMIC DNA]</scope>
    <source>
        <strain evidence="7 8">DSM 21279</strain>
    </source>
</reference>
<feature type="binding site" evidence="4">
    <location>
        <position position="203"/>
    </location>
    <ligand>
        <name>[4Fe-4S] cluster</name>
        <dbReference type="ChEBI" id="CHEBI:49883"/>
    </ligand>
</feature>
<dbReference type="InterPro" id="IPR014729">
    <property type="entry name" value="Rossmann-like_a/b/a_fold"/>
</dbReference>
<dbReference type="AlphaFoldDB" id="A0A5M6IR16"/>
<dbReference type="PANTHER" id="PTHR46509">
    <property type="entry name" value="PHOSPHOADENOSINE PHOSPHOSULFATE REDUCTASE"/>
    <property type="match status" value="1"/>
</dbReference>
<comment type="similarity">
    <text evidence="1 4">Belongs to the PAPS reductase family. CysH subfamily.</text>
</comment>
<keyword evidence="4" id="KW-0479">Metal-binding</keyword>
<dbReference type="OrthoDB" id="9794018at2"/>
<evidence type="ECO:0000256" key="4">
    <source>
        <dbReference type="HAMAP-Rule" id="MF_00063"/>
    </source>
</evidence>
<dbReference type="InterPro" id="IPR004511">
    <property type="entry name" value="PAPS/APS_Rdtase"/>
</dbReference>
<dbReference type="GO" id="GO:0051539">
    <property type="term" value="F:4 iron, 4 sulfur cluster binding"/>
    <property type="evidence" value="ECO:0007669"/>
    <property type="project" value="UniProtKB-UniRule"/>
</dbReference>
<dbReference type="InterPro" id="IPR002500">
    <property type="entry name" value="PAPS_reduct_dom"/>
</dbReference>
<evidence type="ECO:0000256" key="2">
    <source>
        <dbReference type="ARBA" id="ARBA00023002"/>
    </source>
</evidence>
<dbReference type="GO" id="GO:0070814">
    <property type="term" value="P:hydrogen sulfide biosynthetic process"/>
    <property type="evidence" value="ECO:0007669"/>
    <property type="project" value="UniProtKB-UniRule"/>
</dbReference>
<name>A0A5M6IR16_9PROT</name>
<proteinExistence type="inferred from homology"/>
<dbReference type="Proteomes" id="UP000325255">
    <property type="component" value="Unassembled WGS sequence"/>
</dbReference>
<dbReference type="SUPFAM" id="SSF52402">
    <property type="entry name" value="Adenine nucleotide alpha hydrolases-like"/>
    <property type="match status" value="1"/>
</dbReference>
<dbReference type="HAMAP" id="MF_00063">
    <property type="entry name" value="CysH"/>
    <property type="match status" value="1"/>
</dbReference>
<comment type="pathway">
    <text evidence="3 4">Sulfur metabolism; hydrogen sulfide biosynthesis; sulfite from sulfate.</text>
</comment>
<comment type="cofactor">
    <cofactor evidence="4">
        <name>[4Fe-4S] cluster</name>
        <dbReference type="ChEBI" id="CHEBI:49883"/>
    </cofactor>
    <text evidence="4">Binds 1 [4Fe-4S] cluster per subunit.</text>
</comment>
<dbReference type="NCBIfam" id="NF002537">
    <property type="entry name" value="PRK02090.1"/>
    <property type="match status" value="1"/>
</dbReference>
<feature type="region of interest" description="Disordered" evidence="5">
    <location>
        <begin position="212"/>
        <end position="261"/>
    </location>
</feature>
<dbReference type="PANTHER" id="PTHR46509:SF1">
    <property type="entry name" value="PHOSPHOADENOSINE PHOSPHOSULFATE REDUCTASE"/>
    <property type="match status" value="1"/>
</dbReference>
<dbReference type="Gene3D" id="3.40.50.620">
    <property type="entry name" value="HUPs"/>
    <property type="match status" value="1"/>
</dbReference>
<keyword evidence="2 4" id="KW-0560">Oxidoreductase</keyword>
<keyword evidence="4" id="KW-0408">Iron</keyword>
<evidence type="ECO:0000256" key="1">
    <source>
        <dbReference type="ARBA" id="ARBA00009732"/>
    </source>
</evidence>
<sequence>MTTFHARALQPVDPLFPKAGAAIDLLREAIVRTHHGHIAVVSSFGAESALLLALVAGIDPGLPVLFLDTGKHFPETLAYRTQLVARLGLTDLRVVQPDAAALARIDPDGTLHRFIPDDCCALRKVAPLEHALAPFDAWISGRKRYQSAGRAVLPLREEVDGRVKLNPLAEWSAAEIAAEIRRRDLPAHPLVARGFPSIGCAPCTRAVGPGEDVRAGRWAGSGKTECGIHRSPASRRPDPQPVFPQPIPASPSATPATGNEP</sequence>
<feature type="binding site" evidence="4">
    <location>
        <position position="200"/>
    </location>
    <ligand>
        <name>[4Fe-4S] cluster</name>
        <dbReference type="ChEBI" id="CHEBI:49883"/>
    </ligand>
</feature>
<dbReference type="EMBL" id="VWPK01000028">
    <property type="protein sequence ID" value="KAA5610733.1"/>
    <property type="molecule type" value="Genomic_DNA"/>
</dbReference>
<comment type="caution">
    <text evidence="7">The sequence shown here is derived from an EMBL/GenBank/DDBJ whole genome shotgun (WGS) entry which is preliminary data.</text>
</comment>